<proteinExistence type="predicted"/>
<feature type="domain" description="CARD" evidence="1">
    <location>
        <begin position="1"/>
        <end position="91"/>
    </location>
</feature>
<name>A0A7R9A4D7_9CRUS</name>
<evidence type="ECO:0000259" key="1">
    <source>
        <dbReference type="PROSITE" id="PS50209"/>
    </source>
</evidence>
<dbReference type="EMBL" id="LR900479">
    <property type="protein sequence ID" value="CAD7245819.1"/>
    <property type="molecule type" value="Genomic_DNA"/>
</dbReference>
<dbReference type="SUPFAM" id="SSF47986">
    <property type="entry name" value="DEATH domain"/>
    <property type="match status" value="1"/>
</dbReference>
<dbReference type="Proteomes" id="UP000677054">
    <property type="component" value="Unassembled WGS sequence"/>
</dbReference>
<organism evidence="2">
    <name type="scientific">Darwinula stevensoni</name>
    <dbReference type="NCBI Taxonomy" id="69355"/>
    <lineage>
        <taxon>Eukaryota</taxon>
        <taxon>Metazoa</taxon>
        <taxon>Ecdysozoa</taxon>
        <taxon>Arthropoda</taxon>
        <taxon>Crustacea</taxon>
        <taxon>Oligostraca</taxon>
        <taxon>Ostracoda</taxon>
        <taxon>Podocopa</taxon>
        <taxon>Podocopida</taxon>
        <taxon>Darwinulocopina</taxon>
        <taxon>Darwinuloidea</taxon>
        <taxon>Darwinulidae</taxon>
        <taxon>Darwinula</taxon>
    </lineage>
</organism>
<dbReference type="PROSITE" id="PS50209">
    <property type="entry name" value="CARD"/>
    <property type="match status" value="1"/>
</dbReference>
<dbReference type="GO" id="GO:0042981">
    <property type="term" value="P:regulation of apoptotic process"/>
    <property type="evidence" value="ECO:0007669"/>
    <property type="project" value="InterPro"/>
</dbReference>
<protein>
    <recommendedName>
        <fullName evidence="1">CARD domain-containing protein</fullName>
    </recommendedName>
</protein>
<dbReference type="Gene3D" id="1.10.533.10">
    <property type="entry name" value="Death Domain, Fas"/>
    <property type="match status" value="1"/>
</dbReference>
<dbReference type="CDD" id="cd01671">
    <property type="entry name" value="CARD"/>
    <property type="match status" value="1"/>
</dbReference>
<dbReference type="EMBL" id="CAJPEV010000962">
    <property type="protein sequence ID" value="CAG0889789.1"/>
    <property type="molecule type" value="Genomic_DNA"/>
</dbReference>
<gene>
    <name evidence="2" type="ORF">DSTB1V02_LOCUS5685</name>
</gene>
<dbReference type="Pfam" id="PF00619">
    <property type="entry name" value="CARD"/>
    <property type="match status" value="1"/>
</dbReference>
<dbReference type="InterPro" id="IPR001315">
    <property type="entry name" value="CARD"/>
</dbReference>
<evidence type="ECO:0000313" key="2">
    <source>
        <dbReference type="EMBL" id="CAD7245819.1"/>
    </source>
</evidence>
<dbReference type="AlphaFoldDB" id="A0A7R9A4D7"/>
<accession>A0A7R9A4D7</accession>
<reference evidence="2" key="1">
    <citation type="submission" date="2020-11" db="EMBL/GenBank/DDBJ databases">
        <authorList>
            <person name="Tran Van P."/>
        </authorList>
    </citation>
    <scope>NUCLEOTIDE SEQUENCE</scope>
</reference>
<evidence type="ECO:0000313" key="3">
    <source>
        <dbReference type="Proteomes" id="UP000677054"/>
    </source>
</evidence>
<sequence length="95" mass="11322">MLTWDRIRKNRLKLRDDFNLDFLELLRCLSDKGVFVNIEVQQIRSKLSLKQQFDELFDHLTSKNPQQYVPVVLQALADIGREDIRDFLQGIWITC</sequence>
<dbReference type="InterPro" id="IPR011029">
    <property type="entry name" value="DEATH-like_dom_sf"/>
</dbReference>
<keyword evidence="3" id="KW-1185">Reference proteome</keyword>